<proteinExistence type="predicted"/>
<comment type="caution">
    <text evidence="1">The sequence shown here is derived from an EMBL/GenBank/DDBJ whole genome shotgun (WGS) entry which is preliminary data.</text>
</comment>
<name>A0ACB7VGF1_DIOAL</name>
<organism evidence="1 2">
    <name type="scientific">Dioscorea alata</name>
    <name type="common">Purple yam</name>
    <dbReference type="NCBI Taxonomy" id="55571"/>
    <lineage>
        <taxon>Eukaryota</taxon>
        <taxon>Viridiplantae</taxon>
        <taxon>Streptophyta</taxon>
        <taxon>Embryophyta</taxon>
        <taxon>Tracheophyta</taxon>
        <taxon>Spermatophyta</taxon>
        <taxon>Magnoliopsida</taxon>
        <taxon>Liliopsida</taxon>
        <taxon>Dioscoreales</taxon>
        <taxon>Dioscoreaceae</taxon>
        <taxon>Dioscorea</taxon>
    </lineage>
</organism>
<keyword evidence="2" id="KW-1185">Reference proteome</keyword>
<accession>A0ACB7VGF1</accession>
<sequence>MPLNSRVDKMLLFLSMPRPPPPFSSSSPVPIPTSGRRNLVACQEHDHGCSEDETESAVSTKPGASLLVERYQDGTAKRYFLSDNESKLHAVPEGHGFFAKAAMAALPQHSPRLAWLPSTIKNFALPAGFPDDYLDYMLLQFPTNVTGWVCHTLVTSSLLKAVGVGSFAGAGAAASAAAIKWVLKDGLGAVGRLFIGGRFGNLFDDDPKQWRMYADFIGSAGSIFELCTQLYPEYFLLLASTGNLTKAVARGLKDPAFRVIQSHFAISSNLGEVVAKEEVWEVTAQLVGLALGILVMDTPGLQTSYSMLALTWLIVRLLHLWLRFQSLSVLKFHTINLKRARILVKSHVLHCKVPGISDCNKEEDILLLGKLLQPQVTFCVSLEKMIGSKSVQMVRALLNLYSKEQYVLFVNKQEPRELQFCVTFKVGATSLSVLRSLWQVYWLHEHRERWLDNMNDIFSWLEESLVIMEDGFVDFLGQLEESGWNNNQINLRVPSMVLLDE</sequence>
<dbReference type="EMBL" id="CM037019">
    <property type="protein sequence ID" value="KAH7672939.1"/>
    <property type="molecule type" value="Genomic_DNA"/>
</dbReference>
<evidence type="ECO:0000313" key="1">
    <source>
        <dbReference type="EMBL" id="KAH7672939.1"/>
    </source>
</evidence>
<evidence type="ECO:0000313" key="2">
    <source>
        <dbReference type="Proteomes" id="UP000827976"/>
    </source>
</evidence>
<protein>
    <submittedName>
        <fullName evidence="1">Root UVB sensitive family protein</fullName>
    </submittedName>
</protein>
<dbReference type="Proteomes" id="UP000827976">
    <property type="component" value="Chromosome 9"/>
</dbReference>
<gene>
    <name evidence="1" type="ORF">IHE45_09G089700</name>
</gene>
<reference evidence="2" key="1">
    <citation type="journal article" date="2022" name="Nat. Commun.">
        <title>Chromosome evolution and the genetic basis of agronomically important traits in greater yam.</title>
        <authorList>
            <person name="Bredeson J.V."/>
            <person name="Lyons J.B."/>
            <person name="Oniyinde I.O."/>
            <person name="Okereke N.R."/>
            <person name="Kolade O."/>
            <person name="Nnabue I."/>
            <person name="Nwadili C.O."/>
            <person name="Hribova E."/>
            <person name="Parker M."/>
            <person name="Nwogha J."/>
            <person name="Shu S."/>
            <person name="Carlson J."/>
            <person name="Kariba R."/>
            <person name="Muthemba S."/>
            <person name="Knop K."/>
            <person name="Barton G.J."/>
            <person name="Sherwood A.V."/>
            <person name="Lopez-Montes A."/>
            <person name="Asiedu R."/>
            <person name="Jamnadass R."/>
            <person name="Muchugi A."/>
            <person name="Goodstein D."/>
            <person name="Egesi C.N."/>
            <person name="Featherston J."/>
            <person name="Asfaw A."/>
            <person name="Simpson G.G."/>
            <person name="Dolezel J."/>
            <person name="Hendre P.S."/>
            <person name="Van Deynze A."/>
            <person name="Kumar P.L."/>
            <person name="Obidiegwu J.E."/>
            <person name="Bhattacharjee R."/>
            <person name="Rokhsar D.S."/>
        </authorList>
    </citation>
    <scope>NUCLEOTIDE SEQUENCE [LARGE SCALE GENOMIC DNA]</scope>
    <source>
        <strain evidence="2">cv. TDa95/00328</strain>
    </source>
</reference>